<reference evidence="1 2" key="1">
    <citation type="submission" date="2018-06" db="EMBL/GenBank/DDBJ databases">
        <title>Comparative genomics reveals the genomic features of Rhizophagus irregularis, R. cerebriforme, R. diaphanum and Gigaspora rosea, and their symbiotic lifestyle signature.</title>
        <authorList>
            <person name="Morin E."/>
            <person name="San Clemente H."/>
            <person name="Chen E.C.H."/>
            <person name="De La Providencia I."/>
            <person name="Hainaut M."/>
            <person name="Kuo A."/>
            <person name="Kohler A."/>
            <person name="Murat C."/>
            <person name="Tang N."/>
            <person name="Roy S."/>
            <person name="Loubradou J."/>
            <person name="Henrissat B."/>
            <person name="Grigoriev I.V."/>
            <person name="Corradi N."/>
            <person name="Roux C."/>
            <person name="Martin F.M."/>
        </authorList>
    </citation>
    <scope>NUCLEOTIDE SEQUENCE [LARGE SCALE GENOMIC DNA]</scope>
    <source>
        <strain evidence="1 2">DAOM 194757</strain>
    </source>
</reference>
<dbReference type="EMBL" id="QKWP01001567">
    <property type="protein sequence ID" value="RIB08005.1"/>
    <property type="molecule type" value="Genomic_DNA"/>
</dbReference>
<evidence type="ECO:0000313" key="2">
    <source>
        <dbReference type="Proteomes" id="UP000266673"/>
    </source>
</evidence>
<dbReference type="Proteomes" id="UP000266673">
    <property type="component" value="Unassembled WGS sequence"/>
</dbReference>
<name>A0A397UCF1_9GLOM</name>
<dbReference type="AlphaFoldDB" id="A0A397UCF1"/>
<gene>
    <name evidence="1" type="ORF">C2G38_2045524</name>
</gene>
<evidence type="ECO:0000313" key="1">
    <source>
        <dbReference type="EMBL" id="RIB08005.1"/>
    </source>
</evidence>
<dbReference type="OrthoDB" id="2485032at2759"/>
<proteinExistence type="predicted"/>
<accession>A0A397UCF1</accession>
<keyword evidence="2" id="KW-1185">Reference proteome</keyword>
<sequence>MVDDISVECDNLVNNNNILDKCNNLINEYKNSLVNEYEYNLVNEYDDNLVNDDDNNLINNNNNNQVIKDNQDNQDNILHSILQIQPKNMSKTPNLKEIKLIPIMNHSGRSWIWSYYQRYEAVPSYKTINWGRKFFDNGQQTFILLFDAQAEKRSTSNSKKRSEFPKLTVEWKIKHKKDAKNNQTSAGYMYLNFYTLQI</sequence>
<comment type="caution">
    <text evidence="1">The sequence shown here is derived from an EMBL/GenBank/DDBJ whole genome shotgun (WGS) entry which is preliminary data.</text>
</comment>
<organism evidence="1 2">
    <name type="scientific">Gigaspora rosea</name>
    <dbReference type="NCBI Taxonomy" id="44941"/>
    <lineage>
        <taxon>Eukaryota</taxon>
        <taxon>Fungi</taxon>
        <taxon>Fungi incertae sedis</taxon>
        <taxon>Mucoromycota</taxon>
        <taxon>Glomeromycotina</taxon>
        <taxon>Glomeromycetes</taxon>
        <taxon>Diversisporales</taxon>
        <taxon>Gigasporaceae</taxon>
        <taxon>Gigaspora</taxon>
    </lineage>
</organism>
<protein>
    <submittedName>
        <fullName evidence="1">Uncharacterized protein</fullName>
    </submittedName>
</protein>